<dbReference type="STRING" id="1218508.JG29_10510"/>
<keyword evidence="9" id="KW-1185">Reference proteome</keyword>
<dbReference type="GO" id="GO:0000921">
    <property type="term" value="P:septin ring assembly"/>
    <property type="evidence" value="ECO:0007669"/>
    <property type="project" value="InterPro"/>
</dbReference>
<reference evidence="8 9" key="1">
    <citation type="submission" date="2014-12" db="EMBL/GenBank/DDBJ databases">
        <title>Comparative genomics of the lactic acid bacteria isolated from the honey bee gut.</title>
        <authorList>
            <person name="Ellegaard K.M."/>
            <person name="Tamarit D."/>
            <person name="Javelind E."/>
            <person name="Olofsson T."/>
            <person name="Andersson S.G."/>
            <person name="Vasquez A."/>
        </authorList>
    </citation>
    <scope>NUCLEOTIDE SEQUENCE [LARGE SCALE GENOMIC DNA]</scope>
    <source>
        <strain evidence="8 9">Hon2</strain>
    </source>
</reference>
<dbReference type="EMBL" id="JXBZ01000008">
    <property type="protein sequence ID" value="KJY48648.1"/>
    <property type="molecule type" value="Genomic_DNA"/>
</dbReference>
<dbReference type="Pfam" id="PF06160">
    <property type="entry name" value="EzrA"/>
    <property type="match status" value="1"/>
</dbReference>
<protein>
    <recommendedName>
        <fullName evidence="10">Septation ring formation regulator EzrA</fullName>
    </recommendedName>
</protein>
<dbReference type="GO" id="GO:0005940">
    <property type="term" value="C:septin ring"/>
    <property type="evidence" value="ECO:0007669"/>
    <property type="project" value="InterPro"/>
</dbReference>
<proteinExistence type="predicted"/>
<evidence type="ECO:0000256" key="1">
    <source>
        <dbReference type="ARBA" id="ARBA00004162"/>
    </source>
</evidence>
<evidence type="ECO:0000256" key="4">
    <source>
        <dbReference type="ARBA" id="ARBA00023054"/>
    </source>
</evidence>
<keyword evidence="3" id="KW-1133">Transmembrane helix</keyword>
<evidence type="ECO:0000256" key="5">
    <source>
        <dbReference type="ARBA" id="ARBA00023136"/>
    </source>
</evidence>
<feature type="coiled-coil region" evidence="7">
    <location>
        <begin position="107"/>
        <end position="155"/>
    </location>
</feature>
<evidence type="ECO:0000256" key="2">
    <source>
        <dbReference type="ARBA" id="ARBA00022692"/>
    </source>
</evidence>
<dbReference type="PATRIC" id="fig|1218508.4.peg.1036"/>
<dbReference type="RefSeq" id="WP_045922910.1">
    <property type="nucleotide sequence ID" value="NZ_JBHTHW010000008.1"/>
</dbReference>
<evidence type="ECO:0000313" key="9">
    <source>
        <dbReference type="Proteomes" id="UP000033695"/>
    </source>
</evidence>
<evidence type="ECO:0000256" key="7">
    <source>
        <dbReference type="SAM" id="Coils"/>
    </source>
</evidence>
<keyword evidence="4 7" id="KW-0175">Coiled coil</keyword>
<comment type="subcellular location">
    <subcellularLocation>
        <location evidence="1">Cell membrane</location>
        <topology evidence="1">Single-pass membrane protein</topology>
    </subcellularLocation>
</comment>
<dbReference type="GO" id="GO:0005886">
    <property type="term" value="C:plasma membrane"/>
    <property type="evidence" value="ECO:0007669"/>
    <property type="project" value="UniProtKB-SubCell"/>
</dbReference>
<dbReference type="InterPro" id="IPR010379">
    <property type="entry name" value="EzrA"/>
</dbReference>
<gene>
    <name evidence="8" type="ORF">JG29_10510</name>
</gene>
<organism evidence="8 9">
    <name type="scientific">Bombilactobacillus mellis</name>
    <dbReference type="NCBI Taxonomy" id="1218508"/>
    <lineage>
        <taxon>Bacteria</taxon>
        <taxon>Bacillati</taxon>
        <taxon>Bacillota</taxon>
        <taxon>Bacilli</taxon>
        <taxon>Lactobacillales</taxon>
        <taxon>Lactobacillaceae</taxon>
        <taxon>Bombilactobacillus</taxon>
    </lineage>
</organism>
<comment type="caution">
    <text evidence="8">The sequence shown here is derived from an EMBL/GenBank/DDBJ whole genome shotgun (WGS) entry which is preliminary data.</text>
</comment>
<keyword evidence="6" id="KW-0717">Septation</keyword>
<dbReference type="HOGENOM" id="CLU_034079_2_0_9"/>
<keyword evidence="6" id="KW-0132">Cell division</keyword>
<name>A0A0F4KRH3_9LACO</name>
<dbReference type="GO" id="GO:0000917">
    <property type="term" value="P:division septum assembly"/>
    <property type="evidence" value="ECO:0007669"/>
    <property type="project" value="UniProtKB-KW"/>
</dbReference>
<dbReference type="AlphaFoldDB" id="A0A0F4KRH3"/>
<evidence type="ECO:0000256" key="6">
    <source>
        <dbReference type="ARBA" id="ARBA00023210"/>
    </source>
</evidence>
<evidence type="ECO:0000313" key="8">
    <source>
        <dbReference type="EMBL" id="KJY48648.1"/>
    </source>
</evidence>
<evidence type="ECO:0000256" key="3">
    <source>
        <dbReference type="ARBA" id="ARBA00022989"/>
    </source>
</evidence>
<evidence type="ECO:0008006" key="10">
    <source>
        <dbReference type="Google" id="ProtNLM"/>
    </source>
</evidence>
<dbReference type="Proteomes" id="UP000033695">
    <property type="component" value="Unassembled WGS sequence"/>
</dbReference>
<keyword evidence="6" id="KW-0131">Cell cycle</keyword>
<accession>A0A0F4KRH3</accession>
<keyword evidence="5" id="KW-0472">Membrane</keyword>
<sequence length="569" mass="66510">MTIIIVLVLIIIILAVISGLFYYHKQNNDLVEQLTKRLDLFQQDNIEEMIDQIADTKLAGATLNDFKKDKNAYLQIIKKQLPQMQAQLLDYAEKNANLQVWSVHRELKSLNQKSLQQEKLLKKLKNSLSNLFDHIQKNQADFNKVEQKAKKLQTQLQSNMVHYQEAYAPLQDQLAQITQQLPQINELVVTGDALKAHQLLEQQQVNLSKFQTISEQVLERGINLETDFKPEIKELEKAAQKLQIARINLEDPQINTELDNIKAQIKELKDLLAQLKVTDFDQLEQNINERLNYLYDRISQEWSAQKKVQKSQLVLADFIQHARRQNRLLSQNISRLKKHYVINDDDQQLALSSQQKIEQISQHYQELVKAMKQPQGVIFSKIWHDFQQASQQLKEIEQEQKRIAESFDGLYQGESVGWDNLQQISQHLHQLKHKLDVMRLPGLPEKYRNNYQMVSDEAQSLQQLLQTRPVNVEEVTKQIFVVQEDLNNLEQQTQNLWADAQITGRLLQYANRYVENHPKIQQAANLSQDLYDQQFNYHQARLNISQALEQVEPGAAQRISDLYYAENKD</sequence>
<keyword evidence="2" id="KW-0812">Transmembrane</keyword>